<dbReference type="EMBL" id="FQVN01000003">
    <property type="protein sequence ID" value="SHF42029.1"/>
    <property type="molecule type" value="Genomic_DNA"/>
</dbReference>
<evidence type="ECO:0000256" key="6">
    <source>
        <dbReference type="ARBA" id="ARBA00023136"/>
    </source>
</evidence>
<keyword evidence="9" id="KW-1185">Reference proteome</keyword>
<comment type="similarity">
    <text evidence="2">Belongs to the UPF0718 family.</text>
</comment>
<feature type="transmembrane region" description="Helical" evidence="7">
    <location>
        <begin position="226"/>
        <end position="245"/>
    </location>
</feature>
<evidence type="ECO:0000256" key="2">
    <source>
        <dbReference type="ARBA" id="ARBA00006386"/>
    </source>
</evidence>
<proteinExistence type="inferred from homology"/>
<organism evidence="8 9">
    <name type="scientific">Streptoalloteichus hindustanus</name>
    <dbReference type="NCBI Taxonomy" id="2017"/>
    <lineage>
        <taxon>Bacteria</taxon>
        <taxon>Bacillati</taxon>
        <taxon>Actinomycetota</taxon>
        <taxon>Actinomycetes</taxon>
        <taxon>Pseudonocardiales</taxon>
        <taxon>Pseudonocardiaceae</taxon>
        <taxon>Streptoalloteichus</taxon>
    </lineage>
</organism>
<accession>A0A1M5BI05</accession>
<feature type="transmembrane region" description="Helical" evidence="7">
    <location>
        <begin position="251"/>
        <end position="269"/>
    </location>
</feature>
<evidence type="ECO:0000313" key="8">
    <source>
        <dbReference type="EMBL" id="SHF42029.1"/>
    </source>
</evidence>
<feature type="transmembrane region" description="Helical" evidence="7">
    <location>
        <begin position="134"/>
        <end position="158"/>
    </location>
</feature>
<gene>
    <name evidence="8" type="ORF">SAMN05444320_103579</name>
</gene>
<protein>
    <recommendedName>
        <fullName evidence="10">Permease</fullName>
    </recommendedName>
</protein>
<dbReference type="OrthoDB" id="9810876at2"/>
<dbReference type="InterPro" id="IPR005524">
    <property type="entry name" value="DUF318"/>
</dbReference>
<dbReference type="GO" id="GO:0005886">
    <property type="term" value="C:plasma membrane"/>
    <property type="evidence" value="ECO:0007669"/>
    <property type="project" value="UniProtKB-SubCell"/>
</dbReference>
<evidence type="ECO:0000256" key="1">
    <source>
        <dbReference type="ARBA" id="ARBA00004651"/>
    </source>
</evidence>
<dbReference type="PANTHER" id="PTHR34184:SF4">
    <property type="entry name" value="UPF0718 PROTEIN YCGR"/>
    <property type="match status" value="1"/>
</dbReference>
<sequence length="343" mass="35150">MVRVTTTPTTDGEPTSAPARRGRIDSLVVLCVLLLVAMLAQDQLVSAFDAPAVRTGSTVFVAVCVQAMPFLVLGVLISGLIAAFVPASLLRRVLPRNTAAAVGVAGVAGLALPGCECASVPVARRLMQQGVPPAVALAFLLAAPAVNPIVLVATAVAFPGEPMMVLARFLASLATAVVTGWLWARLGRAEWIAERALRRITPRPGASRWAVFAETARHDLVEAGGFLVLGGLTAAVLNVAVPAAWLTSLGGQLVLGVIVMALLAVVLALCSEADAFVAASLSALPLLPRLVFLVVGPAVDVKLVALQAGTFGRAFAVRFAPLTFLVAVVCAVVTGLLVLGGAR</sequence>
<evidence type="ECO:0000256" key="4">
    <source>
        <dbReference type="ARBA" id="ARBA00022692"/>
    </source>
</evidence>
<dbReference type="Proteomes" id="UP000184501">
    <property type="component" value="Unassembled WGS sequence"/>
</dbReference>
<evidence type="ECO:0000256" key="7">
    <source>
        <dbReference type="SAM" id="Phobius"/>
    </source>
</evidence>
<evidence type="ECO:0000256" key="5">
    <source>
        <dbReference type="ARBA" id="ARBA00022989"/>
    </source>
</evidence>
<feature type="transmembrane region" description="Helical" evidence="7">
    <location>
        <begin position="276"/>
        <end position="299"/>
    </location>
</feature>
<name>A0A1M5BI05_STRHI</name>
<keyword evidence="5 7" id="KW-1133">Transmembrane helix</keyword>
<comment type="subcellular location">
    <subcellularLocation>
        <location evidence="1">Cell membrane</location>
        <topology evidence="1">Multi-pass membrane protein</topology>
    </subcellularLocation>
</comment>
<keyword evidence="4 7" id="KW-0812">Transmembrane</keyword>
<dbReference type="STRING" id="2017.SAMN05444320_103579"/>
<dbReference type="PANTHER" id="PTHR34184">
    <property type="entry name" value="UPF0718 PROTEIN YCGR"/>
    <property type="match status" value="1"/>
</dbReference>
<feature type="transmembrane region" description="Helical" evidence="7">
    <location>
        <begin position="60"/>
        <end position="85"/>
    </location>
</feature>
<keyword evidence="3" id="KW-1003">Cell membrane</keyword>
<evidence type="ECO:0008006" key="10">
    <source>
        <dbReference type="Google" id="ProtNLM"/>
    </source>
</evidence>
<dbReference type="Pfam" id="PF03773">
    <property type="entry name" value="ArsP_1"/>
    <property type="match status" value="1"/>
</dbReference>
<evidence type="ECO:0000313" key="9">
    <source>
        <dbReference type="Proteomes" id="UP000184501"/>
    </source>
</evidence>
<feature type="transmembrane region" description="Helical" evidence="7">
    <location>
        <begin position="319"/>
        <end position="339"/>
    </location>
</feature>
<evidence type="ECO:0000256" key="3">
    <source>
        <dbReference type="ARBA" id="ARBA00022475"/>
    </source>
</evidence>
<dbReference type="AlphaFoldDB" id="A0A1M5BI05"/>
<dbReference type="InterPro" id="IPR052923">
    <property type="entry name" value="UPF0718"/>
</dbReference>
<feature type="transmembrane region" description="Helical" evidence="7">
    <location>
        <begin position="164"/>
        <end position="184"/>
    </location>
</feature>
<keyword evidence="6 7" id="KW-0472">Membrane</keyword>
<reference evidence="8 9" key="1">
    <citation type="submission" date="2016-11" db="EMBL/GenBank/DDBJ databases">
        <authorList>
            <person name="Jaros S."/>
            <person name="Januszkiewicz K."/>
            <person name="Wedrychowicz H."/>
        </authorList>
    </citation>
    <scope>NUCLEOTIDE SEQUENCE [LARGE SCALE GENOMIC DNA]</scope>
    <source>
        <strain evidence="8 9">DSM 44523</strain>
    </source>
</reference>
<feature type="transmembrane region" description="Helical" evidence="7">
    <location>
        <begin position="24"/>
        <end position="40"/>
    </location>
</feature>